<feature type="region of interest" description="Disordered" evidence="3">
    <location>
        <begin position="247"/>
        <end position="483"/>
    </location>
</feature>
<accession>A0A067KJ41</accession>
<sequence>MSLYIGNLSSRSRQDELQHVFQKFGRCNVRLKDGYGFVVYEFPPNAKKALRALQKKYICGEPLTLTWSNKQPRPFERSVRSTRSHNKPQHGMYFVKGGDYAKGKLGSNNQDYRMSVKQSDVFSRRHGSTDKLDKEATYLKYDPKNNLEEEHHGYKEDFLSEGDRFEPVPADRWGKQFHDKVNEKGVDHAVEFDRYEPLQGKDRKTNDEIRQMVHRDDSSGIQSPPKGIGTDHISEVKLKRPNDGKLQVTCYRCGGSGHKKRNCPQENTSLRKSSTSDSRHDDEINKRGEHESELEKFGSGSGERLRSGGDANPGRQLENDMKSSGLGKHQRSRRSRSSPVGRETDMSKKKQYDRNKRSWKEIGSPKGQSSKKARSSFLSPSNSDYTASPSHSASRSSEHVNRSYKKSISRSVSSRAGSLLSQSRSSPTTYFSRSKVSKSRARSSSRTSLSVSLGCPLHSSSNKAHVNLKGSSDNGTTSESIEKGQLVEGDNWLGDSNLENGMVVANNENAAPPSKMVIEIEKDQPVENDHEDHKVASGSLHEVADPSTTAGDKGTVDTGSFCTKGLVEMDCQNSDELMMEHVPIPLNNLDSGNRVSSCSDHSITLSSEELCKVLKHYYGLDLQDTNDRHLQTEAYFGSARLWPWEVIYYRRLKKGPISIENYARRVEQNREFGIVDKYIRSSSGWKELA</sequence>
<dbReference type="PROSITE" id="PS50102">
    <property type="entry name" value="RRM"/>
    <property type="match status" value="1"/>
</dbReference>
<keyword evidence="1" id="KW-0862">Zinc</keyword>
<dbReference type="GO" id="GO:0003723">
    <property type="term" value="F:RNA binding"/>
    <property type="evidence" value="ECO:0007669"/>
    <property type="project" value="UniProtKB-UniRule"/>
</dbReference>
<feature type="compositionally biased region" description="Polar residues" evidence="3">
    <location>
        <begin position="375"/>
        <end position="387"/>
    </location>
</feature>
<dbReference type="Proteomes" id="UP000027138">
    <property type="component" value="Unassembled WGS sequence"/>
</dbReference>
<dbReference type="STRING" id="180498.A0A067KJ41"/>
<feature type="domain" description="RRM" evidence="4">
    <location>
        <begin position="1"/>
        <end position="70"/>
    </location>
</feature>
<dbReference type="PANTHER" id="PTHR48038">
    <property type="entry name" value="RIBONUCLEOPROTEIN RB97D"/>
    <property type="match status" value="1"/>
</dbReference>
<feature type="compositionally biased region" description="Low complexity" evidence="3">
    <location>
        <begin position="409"/>
        <end position="426"/>
    </location>
</feature>
<dbReference type="KEGG" id="jcu:105635846"/>
<dbReference type="PANTHER" id="PTHR48038:SF2">
    <property type="entry name" value="OS02G0536400 PROTEIN"/>
    <property type="match status" value="1"/>
</dbReference>
<evidence type="ECO:0000256" key="2">
    <source>
        <dbReference type="PROSITE-ProRule" id="PRU00176"/>
    </source>
</evidence>
<dbReference type="InterPro" id="IPR035979">
    <property type="entry name" value="RBD_domain_sf"/>
</dbReference>
<dbReference type="InterPro" id="IPR036875">
    <property type="entry name" value="Znf_CCHC_sf"/>
</dbReference>
<feature type="compositionally biased region" description="Polar residues" evidence="3">
    <location>
        <begin position="264"/>
        <end position="276"/>
    </location>
</feature>
<evidence type="ECO:0000259" key="4">
    <source>
        <dbReference type="PROSITE" id="PS50102"/>
    </source>
</evidence>
<protein>
    <recommendedName>
        <fullName evidence="8">CCHC-type domain-containing protein</fullName>
    </recommendedName>
</protein>
<dbReference type="AlphaFoldDB" id="A0A067KJ41"/>
<gene>
    <name evidence="6" type="ORF">JCGZ_08791</name>
</gene>
<dbReference type="CDD" id="cd00590">
    <property type="entry name" value="RRM_SF"/>
    <property type="match status" value="1"/>
</dbReference>
<dbReference type="InterPro" id="IPR000504">
    <property type="entry name" value="RRM_dom"/>
</dbReference>
<evidence type="ECO:0000313" key="7">
    <source>
        <dbReference type="Proteomes" id="UP000027138"/>
    </source>
</evidence>
<evidence type="ECO:0000256" key="1">
    <source>
        <dbReference type="PROSITE-ProRule" id="PRU00047"/>
    </source>
</evidence>
<dbReference type="Pfam" id="PF00098">
    <property type="entry name" value="zf-CCHC"/>
    <property type="match status" value="1"/>
</dbReference>
<feature type="compositionally biased region" description="Low complexity" evidence="3">
    <location>
        <begin position="444"/>
        <end position="453"/>
    </location>
</feature>
<feature type="compositionally biased region" description="Polar residues" evidence="3">
    <location>
        <begin position="458"/>
        <end position="479"/>
    </location>
</feature>
<evidence type="ECO:0000313" key="6">
    <source>
        <dbReference type="EMBL" id="KDP36147.1"/>
    </source>
</evidence>
<feature type="compositionally biased region" description="Basic and acidic residues" evidence="3">
    <location>
        <begin position="342"/>
        <end position="360"/>
    </location>
</feature>
<dbReference type="PROSITE" id="PS50158">
    <property type="entry name" value="ZF_CCHC"/>
    <property type="match status" value="1"/>
</dbReference>
<feature type="region of interest" description="Disordered" evidence="3">
    <location>
        <begin position="213"/>
        <end position="233"/>
    </location>
</feature>
<dbReference type="SMART" id="SM00343">
    <property type="entry name" value="ZnF_C2HC"/>
    <property type="match status" value="1"/>
</dbReference>
<dbReference type="Pfam" id="PF00076">
    <property type="entry name" value="RRM_1"/>
    <property type="match status" value="1"/>
</dbReference>
<evidence type="ECO:0000256" key="3">
    <source>
        <dbReference type="SAM" id="MobiDB-lite"/>
    </source>
</evidence>
<keyword evidence="7" id="KW-1185">Reference proteome</keyword>
<dbReference type="SMART" id="SM00360">
    <property type="entry name" value="RRM"/>
    <property type="match status" value="1"/>
</dbReference>
<dbReference type="Gene3D" id="3.30.70.330">
    <property type="match status" value="1"/>
</dbReference>
<dbReference type="InterPro" id="IPR012677">
    <property type="entry name" value="Nucleotide-bd_a/b_plait_sf"/>
</dbReference>
<dbReference type="SUPFAM" id="SSF57756">
    <property type="entry name" value="Retrovirus zinc finger-like domains"/>
    <property type="match status" value="1"/>
</dbReference>
<keyword evidence="1" id="KW-0479">Metal-binding</keyword>
<proteinExistence type="predicted"/>
<keyword evidence="1" id="KW-0863">Zinc-finger</keyword>
<dbReference type="InterPro" id="IPR001878">
    <property type="entry name" value="Znf_CCHC"/>
</dbReference>
<dbReference type="GO" id="GO:0008270">
    <property type="term" value="F:zinc ion binding"/>
    <property type="evidence" value="ECO:0007669"/>
    <property type="project" value="UniProtKB-KW"/>
</dbReference>
<feature type="compositionally biased region" description="Basic and acidic residues" evidence="3">
    <location>
        <begin position="277"/>
        <end position="296"/>
    </location>
</feature>
<keyword evidence="2" id="KW-0694">RNA-binding</keyword>
<evidence type="ECO:0000259" key="5">
    <source>
        <dbReference type="PROSITE" id="PS50158"/>
    </source>
</evidence>
<organism evidence="6 7">
    <name type="scientific">Jatropha curcas</name>
    <name type="common">Barbados nut</name>
    <dbReference type="NCBI Taxonomy" id="180498"/>
    <lineage>
        <taxon>Eukaryota</taxon>
        <taxon>Viridiplantae</taxon>
        <taxon>Streptophyta</taxon>
        <taxon>Embryophyta</taxon>
        <taxon>Tracheophyta</taxon>
        <taxon>Spermatophyta</taxon>
        <taxon>Magnoliopsida</taxon>
        <taxon>eudicotyledons</taxon>
        <taxon>Gunneridae</taxon>
        <taxon>Pentapetalae</taxon>
        <taxon>rosids</taxon>
        <taxon>fabids</taxon>
        <taxon>Malpighiales</taxon>
        <taxon>Euphorbiaceae</taxon>
        <taxon>Crotonoideae</taxon>
        <taxon>Jatropheae</taxon>
        <taxon>Jatropha</taxon>
    </lineage>
</organism>
<name>A0A067KJ41_JATCU</name>
<dbReference type="SUPFAM" id="SSF54928">
    <property type="entry name" value="RNA-binding domain, RBD"/>
    <property type="match status" value="1"/>
</dbReference>
<dbReference type="EMBL" id="KK914453">
    <property type="protein sequence ID" value="KDP36147.1"/>
    <property type="molecule type" value="Genomic_DNA"/>
</dbReference>
<evidence type="ECO:0008006" key="8">
    <source>
        <dbReference type="Google" id="ProtNLM"/>
    </source>
</evidence>
<reference evidence="6 7" key="1">
    <citation type="journal article" date="2014" name="PLoS ONE">
        <title>Global Analysis of Gene Expression Profiles in Physic Nut (Jatropha curcas L.) Seedlings Exposed to Salt Stress.</title>
        <authorList>
            <person name="Zhang L."/>
            <person name="Zhang C."/>
            <person name="Wu P."/>
            <person name="Chen Y."/>
            <person name="Li M."/>
            <person name="Jiang H."/>
            <person name="Wu G."/>
        </authorList>
    </citation>
    <scope>NUCLEOTIDE SEQUENCE [LARGE SCALE GENOMIC DNA]</scope>
    <source>
        <strain evidence="7">cv. GZQX0401</strain>
        <tissue evidence="6">Young leaves</tissue>
    </source>
</reference>
<dbReference type="OrthoDB" id="5970at2759"/>
<dbReference type="Gene3D" id="4.10.60.10">
    <property type="entry name" value="Zinc finger, CCHC-type"/>
    <property type="match status" value="1"/>
</dbReference>
<feature type="domain" description="CCHC-type" evidence="5">
    <location>
        <begin position="250"/>
        <end position="265"/>
    </location>
</feature>